<organism evidence="1 2">
    <name type="scientific">Clostridium chromiireducens</name>
    <dbReference type="NCBI Taxonomy" id="225345"/>
    <lineage>
        <taxon>Bacteria</taxon>
        <taxon>Bacillati</taxon>
        <taxon>Bacillota</taxon>
        <taxon>Clostridia</taxon>
        <taxon>Eubacteriales</taxon>
        <taxon>Clostridiaceae</taxon>
        <taxon>Clostridium</taxon>
    </lineage>
</organism>
<dbReference type="AlphaFoldDB" id="A0A964W2N1"/>
<dbReference type="EMBL" id="WSRQ01000015">
    <property type="protein sequence ID" value="MVX64267.1"/>
    <property type="molecule type" value="Genomic_DNA"/>
</dbReference>
<protein>
    <submittedName>
        <fullName evidence="1">Uncharacterized protein</fullName>
    </submittedName>
</protein>
<dbReference type="Proteomes" id="UP000656077">
    <property type="component" value="Unassembled WGS sequence"/>
</dbReference>
<accession>A0A964W2N1</accession>
<evidence type="ECO:0000313" key="2">
    <source>
        <dbReference type="Proteomes" id="UP000656077"/>
    </source>
</evidence>
<sequence>MDNNSVATPKDLEILEVTEQARGAFDNNQAKKFTPAIRELEGLGY</sequence>
<proteinExistence type="predicted"/>
<name>A0A964W2N1_9CLOT</name>
<reference evidence="1" key="1">
    <citation type="submission" date="2019-12" db="EMBL/GenBank/DDBJ databases">
        <title>Microbes associate with the intestines of laboratory mice.</title>
        <authorList>
            <person name="Navarre W."/>
            <person name="Wong E."/>
        </authorList>
    </citation>
    <scope>NUCLEOTIDE SEQUENCE</scope>
    <source>
        <strain evidence="1">NM79_F5</strain>
    </source>
</reference>
<evidence type="ECO:0000313" key="1">
    <source>
        <dbReference type="EMBL" id="MVX64267.1"/>
    </source>
</evidence>
<gene>
    <name evidence="1" type="ORF">GKZ28_11250</name>
</gene>
<dbReference type="RefSeq" id="WP_160359258.1">
    <property type="nucleotide sequence ID" value="NZ_WSRQ01000015.1"/>
</dbReference>
<comment type="caution">
    <text evidence="1">The sequence shown here is derived from an EMBL/GenBank/DDBJ whole genome shotgun (WGS) entry which is preliminary data.</text>
</comment>